<feature type="region of interest" description="Disordered" evidence="1">
    <location>
        <begin position="9"/>
        <end position="46"/>
    </location>
</feature>
<dbReference type="CDD" id="cd09077">
    <property type="entry name" value="R1-I-EN"/>
    <property type="match status" value="1"/>
</dbReference>
<dbReference type="AlphaFoldDB" id="A0A0J7KFH6"/>
<name>A0A0J7KFH6_LASNI</name>
<dbReference type="EMBL" id="LBMM01008269">
    <property type="protein sequence ID" value="KMQ89014.1"/>
    <property type="molecule type" value="Genomic_DNA"/>
</dbReference>
<dbReference type="Proteomes" id="UP000036403">
    <property type="component" value="Unassembled WGS sequence"/>
</dbReference>
<dbReference type="InterPro" id="IPR036691">
    <property type="entry name" value="Endo/exonu/phosph_ase_sf"/>
</dbReference>
<sequence>MDITKHIFKFGDKEGRKEEGERESSAPGDDCIEMDMSERKRSESVSSVVKEKVMRDVSKSLNVRVKAVRKTRSGGVAIETVSESELKRLTECAKFGDVGLKVEMPRKIGPKVIVYDVPNELTNDDLMKEMYEKNLKGRVNECEFRERVRIGNCQRAYAVMCDLGELLCERRVSVALLQEPYVRDGRVTGLPVSMDVVVCESDSIKAAVVVNDSKLDEMCVRECTNEYGVCVWLKGGFGEMYVVSVYCQYGKSIEPYLAYMDSVCEVARGKCLLVGMDANDVSPLWYSKGEGGSRDRELRGRVLEEWIVANGMNVLNEPSDFYTFSGPNGESDIDVTLVNDACVGCRFEWDIKHDWGISDHNVLLIRMLYGEDAGANDDVCRWIWKGADWEGYMCDLRESASENAASAMDVMDAEKLVELVMSWIRIANDRRMRRFECKNRRKLVWWSDELERMKKSVRRCRRAYQRARKGDRRRADERANEYKRALYEYKKEMWRIKEENWREFVSVTGNRDPWGDVYKVCMGKRGRVRLSGMKVGDRTTMRTDERQFEWSEVSEAVKSMKVGKAPGLDGVCTEMLRAIWRAIPEWLKRVYDVCLSTMRFPSAWKSARVIVLLKSPEKVRSDPGSYRPICLLSVLGKVLERMMVKRLERLVSERLCDAQYGFVRGRSTEGAWNRVQEWVSGSESKYVLGVFVDFQGAFDNLEWDCVIQKLREIGCEEIGLWESYFRRNRVELERKGTEWMKMVYEWGVRVGVSVSESKTVLMFMKGGMAGKRHPSVRVNGRSVKYASCVKYLGVWRVVLSACLNVCRTVSTAAMQVLMGGLPWDLECVRRGVCYKIKNGLSMSEHNVVSDDDLREKSVDECVRMVSDRLYEVWQKRWDECENGRVTYEFIKNVRFAEECSMFEPSLWLGFILTGHGSLNGFLYERGLSKYESCACGAECEDWKHVLVECPLYEDVRNLCEWGVTVREDEEKKPEMSSKTEVPEERYTNTGDCRDPKLVVALVTKIRPVILTGTTGAGLPRGIRPPSWQLALDSWW</sequence>
<dbReference type="SUPFAM" id="SSF56219">
    <property type="entry name" value="DNase I-like"/>
    <property type="match status" value="1"/>
</dbReference>
<dbReference type="Pfam" id="PF00078">
    <property type="entry name" value="RVT_1"/>
    <property type="match status" value="1"/>
</dbReference>
<feature type="domain" description="Reverse transcriptase" evidence="2">
    <location>
        <begin position="623"/>
        <end position="731"/>
    </location>
</feature>
<dbReference type="InterPro" id="IPR043502">
    <property type="entry name" value="DNA/RNA_pol_sf"/>
</dbReference>
<keyword evidence="5" id="KW-1185">Reference proteome</keyword>
<dbReference type="InterPro" id="IPR000477">
    <property type="entry name" value="RT_dom"/>
</dbReference>
<dbReference type="PaxDb" id="67767-A0A0J7KFH6"/>
<feature type="compositionally biased region" description="Basic and acidic residues" evidence="1">
    <location>
        <begin position="9"/>
        <end position="24"/>
    </location>
</feature>
<organism evidence="4 5">
    <name type="scientific">Lasius niger</name>
    <name type="common">Black garden ant</name>
    <dbReference type="NCBI Taxonomy" id="67767"/>
    <lineage>
        <taxon>Eukaryota</taxon>
        <taxon>Metazoa</taxon>
        <taxon>Ecdysozoa</taxon>
        <taxon>Arthropoda</taxon>
        <taxon>Hexapoda</taxon>
        <taxon>Insecta</taxon>
        <taxon>Pterygota</taxon>
        <taxon>Neoptera</taxon>
        <taxon>Endopterygota</taxon>
        <taxon>Hymenoptera</taxon>
        <taxon>Apocrita</taxon>
        <taxon>Aculeata</taxon>
        <taxon>Formicoidea</taxon>
        <taxon>Formicidae</taxon>
        <taxon>Formicinae</taxon>
        <taxon>Lasius</taxon>
        <taxon>Lasius</taxon>
    </lineage>
</organism>
<dbReference type="GO" id="GO:0003824">
    <property type="term" value="F:catalytic activity"/>
    <property type="evidence" value="ECO:0007669"/>
    <property type="project" value="InterPro"/>
</dbReference>
<comment type="caution">
    <text evidence="4">The sequence shown here is derived from an EMBL/GenBank/DDBJ whole genome shotgun (WGS) entry which is preliminary data.</text>
</comment>
<reference evidence="4 5" key="1">
    <citation type="submission" date="2015-04" db="EMBL/GenBank/DDBJ databases">
        <title>Lasius niger genome sequencing.</title>
        <authorList>
            <person name="Konorov E.A."/>
            <person name="Nikitin M.A."/>
            <person name="Kirill M.V."/>
            <person name="Chang P."/>
        </authorList>
    </citation>
    <scope>NUCLEOTIDE SEQUENCE [LARGE SCALE GENOMIC DNA]</scope>
    <source>
        <tissue evidence="4">Whole</tissue>
    </source>
</reference>
<evidence type="ECO:0000256" key="1">
    <source>
        <dbReference type="SAM" id="MobiDB-lite"/>
    </source>
</evidence>
<accession>A0A0J7KFH6</accession>
<dbReference type="InterPro" id="IPR005135">
    <property type="entry name" value="Endo/exonuclease/phosphatase"/>
</dbReference>
<evidence type="ECO:0000259" key="3">
    <source>
        <dbReference type="Pfam" id="PF14529"/>
    </source>
</evidence>
<proteinExistence type="predicted"/>
<evidence type="ECO:0000313" key="5">
    <source>
        <dbReference type="Proteomes" id="UP000036403"/>
    </source>
</evidence>
<dbReference type="Gene3D" id="3.60.10.10">
    <property type="entry name" value="Endonuclease/exonuclease/phosphatase"/>
    <property type="match status" value="1"/>
</dbReference>
<gene>
    <name evidence="4" type="ORF">RF55_11397</name>
</gene>
<feature type="compositionally biased region" description="Basic and acidic residues" evidence="1">
    <location>
        <begin position="36"/>
        <end position="46"/>
    </location>
</feature>
<evidence type="ECO:0000313" key="4">
    <source>
        <dbReference type="EMBL" id="KMQ89014.1"/>
    </source>
</evidence>
<dbReference type="Pfam" id="PF14529">
    <property type="entry name" value="Exo_endo_phos_2"/>
    <property type="match status" value="1"/>
</dbReference>
<feature type="domain" description="Endonuclease/exonuclease/phosphatase" evidence="3">
    <location>
        <begin position="240"/>
        <end position="362"/>
    </location>
</feature>
<dbReference type="GO" id="GO:0071897">
    <property type="term" value="P:DNA biosynthetic process"/>
    <property type="evidence" value="ECO:0007669"/>
    <property type="project" value="UniProtKB-ARBA"/>
</dbReference>
<dbReference type="SUPFAM" id="SSF56672">
    <property type="entry name" value="DNA/RNA polymerases"/>
    <property type="match status" value="1"/>
</dbReference>
<evidence type="ECO:0000259" key="2">
    <source>
        <dbReference type="Pfam" id="PF00078"/>
    </source>
</evidence>
<dbReference type="PANTHER" id="PTHR19446">
    <property type="entry name" value="REVERSE TRANSCRIPTASES"/>
    <property type="match status" value="1"/>
</dbReference>
<protein>
    <submittedName>
        <fullName evidence="4">Reverse</fullName>
    </submittedName>
</protein>
<dbReference type="OrthoDB" id="7696036at2759"/>
<dbReference type="CDD" id="cd01650">
    <property type="entry name" value="RT_nLTR_like"/>
    <property type="match status" value="1"/>
</dbReference>